<comment type="caution">
    <text evidence="2">The sequence shown here is derived from an EMBL/GenBank/DDBJ whole genome shotgun (WGS) entry which is preliminary data.</text>
</comment>
<organism evidence="2 3">
    <name type="scientific">Stentor coeruleus</name>
    <dbReference type="NCBI Taxonomy" id="5963"/>
    <lineage>
        <taxon>Eukaryota</taxon>
        <taxon>Sar</taxon>
        <taxon>Alveolata</taxon>
        <taxon>Ciliophora</taxon>
        <taxon>Postciliodesmatophora</taxon>
        <taxon>Heterotrichea</taxon>
        <taxon>Heterotrichida</taxon>
        <taxon>Stentoridae</taxon>
        <taxon>Stentor</taxon>
    </lineage>
</organism>
<feature type="compositionally biased region" description="Polar residues" evidence="1">
    <location>
        <begin position="30"/>
        <end position="43"/>
    </location>
</feature>
<sequence length="308" mass="35863">MLNLDEFATDDMKSVVDRIMKAMNGDSDLDTSQSTVTCSSSYIGKSKPLTPEPARSRESLKRDASPKMSTMKKTPLQQDSVIVSNSANFETVYARMLAFQKRHDQEIKKLQERNEENHRQTHTHTPTLNEKTRSMVGHTSPIHSRYQQEIQLKEKHRKDLFTKIETMKEEKLAKELTFKPNTTRSSSNVRSVEEYYNYMMSWKQNRDKIEKDEREAQADKVLEGVTFKPVLNKTSATMAKNLPKFEERVERGIQMRDAKIREKKSVSPCSFKPELQTKYKKVELGPVFDRLYPQNIKMLSARNKNEED</sequence>
<feature type="region of interest" description="Disordered" evidence="1">
    <location>
        <begin position="25"/>
        <end position="75"/>
    </location>
</feature>
<accession>A0A1R2CA76</accession>
<name>A0A1R2CA76_9CILI</name>
<dbReference type="PANTHER" id="PTHR37028:SF4">
    <property type="entry name" value="ALMS MOTIF DOMAIN-CONTAINING PROTEIN"/>
    <property type="match status" value="1"/>
</dbReference>
<evidence type="ECO:0000256" key="1">
    <source>
        <dbReference type="SAM" id="MobiDB-lite"/>
    </source>
</evidence>
<dbReference type="PANTHER" id="PTHR37028">
    <property type="entry name" value="UNNAMED PRODUCT-RELATED"/>
    <property type="match status" value="1"/>
</dbReference>
<keyword evidence="3" id="KW-1185">Reference proteome</keyword>
<gene>
    <name evidence="2" type="ORF">SteCoe_12676</name>
</gene>
<feature type="compositionally biased region" description="Basic and acidic residues" evidence="1">
    <location>
        <begin position="54"/>
        <end position="65"/>
    </location>
</feature>
<evidence type="ECO:0000313" key="2">
    <source>
        <dbReference type="EMBL" id="OMJ85901.1"/>
    </source>
</evidence>
<proteinExistence type="predicted"/>
<dbReference type="AlphaFoldDB" id="A0A1R2CA76"/>
<dbReference type="Proteomes" id="UP000187209">
    <property type="component" value="Unassembled WGS sequence"/>
</dbReference>
<reference evidence="2 3" key="1">
    <citation type="submission" date="2016-11" db="EMBL/GenBank/DDBJ databases">
        <title>The macronuclear genome of Stentor coeruleus: a giant cell with tiny introns.</title>
        <authorList>
            <person name="Slabodnick M."/>
            <person name="Ruby J.G."/>
            <person name="Reiff S.B."/>
            <person name="Swart E.C."/>
            <person name="Gosai S."/>
            <person name="Prabakaran S."/>
            <person name="Witkowska E."/>
            <person name="Larue G.E."/>
            <person name="Fisher S."/>
            <person name="Freeman R.M."/>
            <person name="Gunawardena J."/>
            <person name="Chu W."/>
            <person name="Stover N.A."/>
            <person name="Gregory B.D."/>
            <person name="Nowacki M."/>
            <person name="Derisi J."/>
            <person name="Roy S.W."/>
            <person name="Marshall W.F."/>
            <person name="Sood P."/>
        </authorList>
    </citation>
    <scope>NUCLEOTIDE SEQUENCE [LARGE SCALE GENOMIC DNA]</scope>
    <source>
        <strain evidence="2">WM001</strain>
    </source>
</reference>
<evidence type="ECO:0000313" key="3">
    <source>
        <dbReference type="Proteomes" id="UP000187209"/>
    </source>
</evidence>
<dbReference type="EMBL" id="MPUH01000222">
    <property type="protein sequence ID" value="OMJ85901.1"/>
    <property type="molecule type" value="Genomic_DNA"/>
</dbReference>
<protein>
    <submittedName>
        <fullName evidence="2">Uncharacterized protein</fullName>
    </submittedName>
</protein>
<dbReference type="OrthoDB" id="323447at2759"/>